<dbReference type="GO" id="GO:0047661">
    <property type="term" value="F:amino-acid racemase activity"/>
    <property type="evidence" value="ECO:0007669"/>
    <property type="project" value="InterPro"/>
</dbReference>
<dbReference type="Pfam" id="PF01177">
    <property type="entry name" value="Asp_Glu_race"/>
    <property type="match status" value="1"/>
</dbReference>
<name>A0A1G8LIN7_9RHOB</name>
<organism evidence="2 3">
    <name type="scientific">Salipiger marinus</name>
    <dbReference type="NCBI Taxonomy" id="555512"/>
    <lineage>
        <taxon>Bacteria</taxon>
        <taxon>Pseudomonadati</taxon>
        <taxon>Pseudomonadota</taxon>
        <taxon>Alphaproteobacteria</taxon>
        <taxon>Rhodobacterales</taxon>
        <taxon>Roseobacteraceae</taxon>
        <taxon>Salipiger</taxon>
    </lineage>
</organism>
<dbReference type="PANTHER" id="PTHR28047:SF5">
    <property type="entry name" value="PROTEIN DCG1"/>
    <property type="match status" value="1"/>
</dbReference>
<sequence length="245" mass="25132">MRLLLVNPNMTTAMTDSMAALARKVAGDRAEIVPLTAPRGFPYIASRAEAQIAGAITLEMIADHQQGMDAVIIGAFGDPGLAGARDLFDLPVVGMAEAAVLSAAMMGERFSIVTFSPVMRRWYADCVAATGLSARFTGVRTPETHQPDVGRARDLLRADLVALARRAVVEDGADVVILGGAPLAGLAPEIAGEVPALVLDPICAATAQALALASLRVGFGARACKPVGKPSVGLAPALGRVIAAG</sequence>
<dbReference type="PANTHER" id="PTHR28047">
    <property type="entry name" value="PROTEIN DCG1"/>
    <property type="match status" value="1"/>
</dbReference>
<dbReference type="EMBL" id="FNEJ01000006">
    <property type="protein sequence ID" value="SDI55541.1"/>
    <property type="molecule type" value="Genomic_DNA"/>
</dbReference>
<dbReference type="InterPro" id="IPR052186">
    <property type="entry name" value="Hydantoin_racemase-like"/>
</dbReference>
<reference evidence="2 3" key="1">
    <citation type="submission" date="2016-10" db="EMBL/GenBank/DDBJ databases">
        <authorList>
            <person name="de Groot N.N."/>
        </authorList>
    </citation>
    <scope>NUCLEOTIDE SEQUENCE [LARGE SCALE GENOMIC DNA]</scope>
    <source>
        <strain evidence="2 3">DSM 26424</strain>
    </source>
</reference>
<dbReference type="RefSeq" id="WP_089845942.1">
    <property type="nucleotide sequence ID" value="NZ_FNEJ01000006.1"/>
</dbReference>
<evidence type="ECO:0000256" key="1">
    <source>
        <dbReference type="ARBA" id="ARBA00038414"/>
    </source>
</evidence>
<evidence type="ECO:0000313" key="3">
    <source>
        <dbReference type="Proteomes" id="UP000199093"/>
    </source>
</evidence>
<dbReference type="InterPro" id="IPR015942">
    <property type="entry name" value="Asp/Glu/hydantoin_racemase"/>
</dbReference>
<dbReference type="InterPro" id="IPR053714">
    <property type="entry name" value="Iso_Racemase_Enz_sf"/>
</dbReference>
<comment type="similarity">
    <text evidence="1">Belongs to the HyuE racemase family.</text>
</comment>
<dbReference type="Proteomes" id="UP000199093">
    <property type="component" value="Unassembled WGS sequence"/>
</dbReference>
<gene>
    <name evidence="2" type="ORF">SAMN04487993_1006186</name>
</gene>
<accession>A0A1G8LIN7</accession>
<dbReference type="Gene3D" id="3.40.50.12500">
    <property type="match status" value="1"/>
</dbReference>
<dbReference type="AlphaFoldDB" id="A0A1G8LIN7"/>
<protein>
    <submittedName>
        <fullName evidence="2">Asp/Glu/hydantoin racemase</fullName>
    </submittedName>
</protein>
<evidence type="ECO:0000313" key="2">
    <source>
        <dbReference type="EMBL" id="SDI55541.1"/>
    </source>
</evidence>
<proteinExistence type="inferred from homology"/>
<keyword evidence="3" id="KW-1185">Reference proteome</keyword>
<dbReference type="OrthoDB" id="9791723at2"/>
<dbReference type="STRING" id="555512.SAMN04487993_1006186"/>